<dbReference type="CDD" id="cd02910">
    <property type="entry name" value="cupin_Yhhw_N"/>
    <property type="match status" value="1"/>
</dbReference>
<keyword evidence="2" id="KW-0408">Iron</keyword>
<comment type="caution">
    <text evidence="6">The sequence shown here is derived from an EMBL/GenBank/DDBJ whole genome shotgun (WGS) entry which is preliminary data.</text>
</comment>
<dbReference type="EMBL" id="QXJM01000040">
    <property type="protein sequence ID" value="RIE01497.1"/>
    <property type="molecule type" value="Genomic_DNA"/>
</dbReference>
<dbReference type="OrthoDB" id="321327at2"/>
<dbReference type="PIRSF" id="PIRSF006232">
    <property type="entry name" value="Pirin"/>
    <property type="match status" value="1"/>
</dbReference>
<feature type="binding site" evidence="2">
    <location>
        <position position="101"/>
    </location>
    <ligand>
        <name>Fe cation</name>
        <dbReference type="ChEBI" id="CHEBI:24875"/>
    </ligand>
</feature>
<organism evidence="6 7">
    <name type="scientific">Cohnella faecalis</name>
    <dbReference type="NCBI Taxonomy" id="2315694"/>
    <lineage>
        <taxon>Bacteria</taxon>
        <taxon>Bacillati</taxon>
        <taxon>Bacillota</taxon>
        <taxon>Bacilli</taxon>
        <taxon>Bacillales</taxon>
        <taxon>Paenibacillaceae</taxon>
        <taxon>Cohnella</taxon>
    </lineage>
</organism>
<dbReference type="Gene3D" id="2.60.120.10">
    <property type="entry name" value="Jelly Rolls"/>
    <property type="match status" value="2"/>
</dbReference>
<reference evidence="6 7" key="1">
    <citation type="submission" date="2018-09" db="EMBL/GenBank/DDBJ databases">
        <title>Cohnella cavernae sp. nov., isolated from a karst cave.</title>
        <authorList>
            <person name="Zhu H."/>
        </authorList>
    </citation>
    <scope>NUCLEOTIDE SEQUENCE [LARGE SCALE GENOMIC DNA]</scope>
    <source>
        <strain evidence="6 7">K2E09-144</strain>
    </source>
</reference>
<evidence type="ECO:0000256" key="2">
    <source>
        <dbReference type="PIRSR" id="PIRSR006232-1"/>
    </source>
</evidence>
<gene>
    <name evidence="6" type="ORF">D3H35_24395</name>
</gene>
<sequence length="236" mass="25680">MIKIYPAESTFSADLGWLKSRPSFSFGAYQDPDNSEFGVMRVCNDDEVAPGKGFGAHPHSDMEIVSIVLSGQIRHEDNLGNVAVSEPGEVQRMSAGTGVIHTEFNPSPDEWLRLLQLWFMPVKRGLPPSYETAAYDISGTVNALLPVVSGQGFEKPGSVASLQQDLTVYLGRLETGRELSFAQAEGRRIYVYVIEGVLDVAGGTELKVLDSARIDETPELAIAAKADAFFMLIDLP</sequence>
<keyword evidence="2" id="KW-0479">Metal-binding</keyword>
<feature type="domain" description="Quercetin 2,3-dioxygenase C-terminal cupin" evidence="5">
    <location>
        <begin position="159"/>
        <end position="235"/>
    </location>
</feature>
<feature type="binding site" evidence="2">
    <location>
        <position position="59"/>
    </location>
    <ligand>
        <name>Fe cation</name>
        <dbReference type="ChEBI" id="CHEBI:24875"/>
    </ligand>
</feature>
<dbReference type="PANTHER" id="PTHR43212:SF3">
    <property type="entry name" value="QUERCETIN 2,3-DIOXYGENASE"/>
    <property type="match status" value="1"/>
</dbReference>
<evidence type="ECO:0000256" key="1">
    <source>
        <dbReference type="ARBA" id="ARBA00008416"/>
    </source>
</evidence>
<dbReference type="InterPro" id="IPR012093">
    <property type="entry name" value="Pirin"/>
</dbReference>
<dbReference type="AlphaFoldDB" id="A0A398CNK1"/>
<proteinExistence type="inferred from homology"/>
<name>A0A398CNK1_9BACL</name>
<dbReference type="Pfam" id="PF17954">
    <property type="entry name" value="Pirin_C_2"/>
    <property type="match status" value="1"/>
</dbReference>
<accession>A0A398CNK1</accession>
<keyword evidence="7" id="KW-1185">Reference proteome</keyword>
<dbReference type="SUPFAM" id="SSF51182">
    <property type="entry name" value="RmlC-like cupins"/>
    <property type="match status" value="1"/>
</dbReference>
<dbReference type="PANTHER" id="PTHR43212">
    <property type="entry name" value="QUERCETIN 2,3-DIOXYGENASE"/>
    <property type="match status" value="1"/>
</dbReference>
<feature type="binding site" evidence="2">
    <location>
        <position position="57"/>
    </location>
    <ligand>
        <name>Fe cation</name>
        <dbReference type="ChEBI" id="CHEBI:24875"/>
    </ligand>
</feature>
<comment type="cofactor">
    <cofactor evidence="2">
        <name>Fe cation</name>
        <dbReference type="ChEBI" id="CHEBI:24875"/>
    </cofactor>
    <text evidence="2">Binds 1 Fe cation per subunit.</text>
</comment>
<feature type="binding site" evidence="2">
    <location>
        <position position="103"/>
    </location>
    <ligand>
        <name>Fe cation</name>
        <dbReference type="ChEBI" id="CHEBI:24875"/>
    </ligand>
</feature>
<dbReference type="InterPro" id="IPR041602">
    <property type="entry name" value="Quercetinase_C"/>
</dbReference>
<dbReference type="InterPro" id="IPR003829">
    <property type="entry name" value="Pirin_N_dom"/>
</dbReference>
<feature type="domain" description="Pirin N-terminal" evidence="4">
    <location>
        <begin position="15"/>
        <end position="118"/>
    </location>
</feature>
<evidence type="ECO:0000259" key="4">
    <source>
        <dbReference type="Pfam" id="PF02678"/>
    </source>
</evidence>
<evidence type="ECO:0000256" key="3">
    <source>
        <dbReference type="RuleBase" id="RU003457"/>
    </source>
</evidence>
<dbReference type="Proteomes" id="UP000266340">
    <property type="component" value="Unassembled WGS sequence"/>
</dbReference>
<comment type="similarity">
    <text evidence="1 3">Belongs to the pirin family.</text>
</comment>
<evidence type="ECO:0000313" key="7">
    <source>
        <dbReference type="Proteomes" id="UP000266340"/>
    </source>
</evidence>
<dbReference type="Pfam" id="PF02678">
    <property type="entry name" value="Pirin"/>
    <property type="match status" value="1"/>
</dbReference>
<dbReference type="RefSeq" id="WP_119151750.1">
    <property type="nucleotide sequence ID" value="NZ_JBHSOV010000040.1"/>
</dbReference>
<dbReference type="GO" id="GO:0046872">
    <property type="term" value="F:metal ion binding"/>
    <property type="evidence" value="ECO:0007669"/>
    <property type="project" value="UniProtKB-KW"/>
</dbReference>
<dbReference type="InterPro" id="IPR014710">
    <property type="entry name" value="RmlC-like_jellyroll"/>
</dbReference>
<protein>
    <submittedName>
        <fullName evidence="6">Pirin family protein</fullName>
    </submittedName>
</protein>
<evidence type="ECO:0000313" key="6">
    <source>
        <dbReference type="EMBL" id="RIE01497.1"/>
    </source>
</evidence>
<dbReference type="InterPro" id="IPR011051">
    <property type="entry name" value="RmlC_Cupin_sf"/>
</dbReference>
<evidence type="ECO:0000259" key="5">
    <source>
        <dbReference type="Pfam" id="PF17954"/>
    </source>
</evidence>